<sequence>MRRIEDEGLKFDVVFVDLNMPKMNGFQFLEMAKNIDSLSRTPIYVLTNVSSPEINKKAAELGAAQLITKFSSIEPLMKLLSNFV</sequence>
<keyword evidence="1 3" id="KW-0597">Phosphoprotein</keyword>
<feature type="domain" description="Response regulatory" evidence="4">
    <location>
        <begin position="1"/>
        <end position="84"/>
    </location>
</feature>
<dbReference type="EMBL" id="JAHSPG010000013">
    <property type="protein sequence ID" value="MBV4358717.1"/>
    <property type="molecule type" value="Genomic_DNA"/>
</dbReference>
<dbReference type="AlphaFoldDB" id="A0A9E2SCC7"/>
<dbReference type="Pfam" id="PF00072">
    <property type="entry name" value="Response_reg"/>
    <property type="match status" value="1"/>
</dbReference>
<proteinExistence type="predicted"/>
<evidence type="ECO:0000313" key="5">
    <source>
        <dbReference type="EMBL" id="MBV4358717.1"/>
    </source>
</evidence>
<evidence type="ECO:0000256" key="2">
    <source>
        <dbReference type="ARBA" id="ARBA00023012"/>
    </source>
</evidence>
<organism evidence="5 6">
    <name type="scientific">Pinibacter aurantiacus</name>
    <dbReference type="NCBI Taxonomy" id="2851599"/>
    <lineage>
        <taxon>Bacteria</taxon>
        <taxon>Pseudomonadati</taxon>
        <taxon>Bacteroidota</taxon>
        <taxon>Chitinophagia</taxon>
        <taxon>Chitinophagales</taxon>
        <taxon>Chitinophagaceae</taxon>
        <taxon>Pinibacter</taxon>
    </lineage>
</organism>
<keyword evidence="2" id="KW-0902">Two-component regulatory system</keyword>
<dbReference type="PROSITE" id="PS50110">
    <property type="entry name" value="RESPONSE_REGULATORY"/>
    <property type="match status" value="1"/>
</dbReference>
<dbReference type="InterPro" id="IPR001789">
    <property type="entry name" value="Sig_transdc_resp-reg_receiver"/>
</dbReference>
<accession>A0A9E2SCC7</accession>
<dbReference type="InterPro" id="IPR050595">
    <property type="entry name" value="Bact_response_regulator"/>
</dbReference>
<dbReference type="PANTHER" id="PTHR44591:SF14">
    <property type="entry name" value="PROTEIN PILG"/>
    <property type="match status" value="1"/>
</dbReference>
<protein>
    <submittedName>
        <fullName evidence="5">Response regulator</fullName>
    </submittedName>
</protein>
<keyword evidence="6" id="KW-1185">Reference proteome</keyword>
<reference evidence="5" key="1">
    <citation type="submission" date="2021-06" db="EMBL/GenBank/DDBJ databases">
        <authorList>
            <person name="Huq M.A."/>
        </authorList>
    </citation>
    <scope>NUCLEOTIDE SEQUENCE</scope>
    <source>
        <strain evidence="5">MAH-26</strain>
    </source>
</reference>
<feature type="modified residue" description="4-aspartylphosphate" evidence="3">
    <location>
        <position position="17"/>
    </location>
</feature>
<dbReference type="PANTHER" id="PTHR44591">
    <property type="entry name" value="STRESS RESPONSE REGULATOR PROTEIN 1"/>
    <property type="match status" value="1"/>
</dbReference>
<dbReference type="Proteomes" id="UP000812270">
    <property type="component" value="Unassembled WGS sequence"/>
</dbReference>
<evidence type="ECO:0000259" key="4">
    <source>
        <dbReference type="PROSITE" id="PS50110"/>
    </source>
</evidence>
<evidence type="ECO:0000256" key="3">
    <source>
        <dbReference type="PROSITE-ProRule" id="PRU00169"/>
    </source>
</evidence>
<dbReference type="GO" id="GO:0000160">
    <property type="term" value="P:phosphorelay signal transduction system"/>
    <property type="evidence" value="ECO:0007669"/>
    <property type="project" value="UniProtKB-KW"/>
</dbReference>
<comment type="caution">
    <text evidence="5">The sequence shown here is derived from an EMBL/GenBank/DDBJ whole genome shotgun (WGS) entry which is preliminary data.</text>
</comment>
<name>A0A9E2SCC7_9BACT</name>
<gene>
    <name evidence="5" type="ORF">KTO63_16250</name>
</gene>
<evidence type="ECO:0000256" key="1">
    <source>
        <dbReference type="ARBA" id="ARBA00022553"/>
    </source>
</evidence>
<evidence type="ECO:0000313" key="6">
    <source>
        <dbReference type="Proteomes" id="UP000812270"/>
    </source>
</evidence>